<dbReference type="EMBL" id="JBBNAG010000008">
    <property type="protein sequence ID" value="KAK9112099.1"/>
    <property type="molecule type" value="Genomic_DNA"/>
</dbReference>
<comment type="caution">
    <text evidence="1">The sequence shown here is derived from an EMBL/GenBank/DDBJ whole genome shotgun (WGS) entry which is preliminary data.</text>
</comment>
<evidence type="ECO:0000313" key="2">
    <source>
        <dbReference type="Proteomes" id="UP001419268"/>
    </source>
</evidence>
<protein>
    <submittedName>
        <fullName evidence="1">Uncharacterized protein</fullName>
    </submittedName>
</protein>
<evidence type="ECO:0000313" key="1">
    <source>
        <dbReference type="EMBL" id="KAK9112099.1"/>
    </source>
</evidence>
<sequence>MFFTITTNYHPSLPSPNNDLKKKLTTFAKSLKRTTILFYFYFFEREQIELIKQVKQPSSSQI</sequence>
<keyword evidence="2" id="KW-1185">Reference proteome</keyword>
<dbReference type="Proteomes" id="UP001419268">
    <property type="component" value="Unassembled WGS sequence"/>
</dbReference>
<reference evidence="1 2" key="1">
    <citation type="submission" date="2024-01" db="EMBL/GenBank/DDBJ databases">
        <title>Genome assemblies of Stephania.</title>
        <authorList>
            <person name="Yang L."/>
        </authorList>
    </citation>
    <scope>NUCLEOTIDE SEQUENCE [LARGE SCALE GENOMIC DNA]</scope>
    <source>
        <strain evidence="1">JXDWG</strain>
        <tissue evidence="1">Leaf</tissue>
    </source>
</reference>
<organism evidence="1 2">
    <name type="scientific">Stephania cephalantha</name>
    <dbReference type="NCBI Taxonomy" id="152367"/>
    <lineage>
        <taxon>Eukaryota</taxon>
        <taxon>Viridiplantae</taxon>
        <taxon>Streptophyta</taxon>
        <taxon>Embryophyta</taxon>
        <taxon>Tracheophyta</taxon>
        <taxon>Spermatophyta</taxon>
        <taxon>Magnoliopsida</taxon>
        <taxon>Ranunculales</taxon>
        <taxon>Menispermaceae</taxon>
        <taxon>Menispermoideae</taxon>
        <taxon>Cissampelideae</taxon>
        <taxon>Stephania</taxon>
    </lineage>
</organism>
<gene>
    <name evidence="1" type="ORF">Scep_019618</name>
</gene>
<accession>A0AAP0IAZ9</accession>
<name>A0AAP0IAZ9_9MAGN</name>
<proteinExistence type="predicted"/>
<dbReference type="AlphaFoldDB" id="A0AAP0IAZ9"/>